<dbReference type="RefSeq" id="WP_073070565.1">
    <property type="nucleotide sequence ID" value="NZ_MPPI01000008.1"/>
</dbReference>
<evidence type="ECO:0000313" key="3">
    <source>
        <dbReference type="Proteomes" id="UP000238634"/>
    </source>
</evidence>
<sequence length="61" mass="6246">MQSGSHPTSPSGQPAHTAANIIGTIIALLTLVLPLWVIACYTNSSPPTVQPVSPPAIELAD</sequence>
<keyword evidence="1" id="KW-1133">Transmembrane helix</keyword>
<dbReference type="STRING" id="1920490.GCA_001895925_03459"/>
<dbReference type="AlphaFoldDB" id="A0A2T1DK61"/>
<protein>
    <submittedName>
        <fullName evidence="2">Uncharacterized protein</fullName>
    </submittedName>
</protein>
<name>A0A2T1DK61_9CYAN</name>
<dbReference type="OrthoDB" id="495583at2"/>
<feature type="transmembrane region" description="Helical" evidence="1">
    <location>
        <begin position="20"/>
        <end position="41"/>
    </location>
</feature>
<comment type="caution">
    <text evidence="2">The sequence shown here is derived from an EMBL/GenBank/DDBJ whole genome shotgun (WGS) entry which is preliminary data.</text>
</comment>
<dbReference type="Proteomes" id="UP000238634">
    <property type="component" value="Unassembled WGS sequence"/>
</dbReference>
<keyword evidence="1" id="KW-0472">Membrane</keyword>
<reference evidence="2 3" key="2">
    <citation type="submission" date="2018-03" db="EMBL/GenBank/DDBJ databases">
        <title>The ancient ancestry and fast evolution of plastids.</title>
        <authorList>
            <person name="Moore K.R."/>
            <person name="Magnabosco C."/>
            <person name="Momper L."/>
            <person name="Gold D.A."/>
            <person name="Bosak T."/>
            <person name="Fournier G.P."/>
        </authorList>
    </citation>
    <scope>NUCLEOTIDE SEQUENCE [LARGE SCALE GENOMIC DNA]</scope>
    <source>
        <strain evidence="2 3">ULC007</strain>
    </source>
</reference>
<accession>A0A2T1DK61</accession>
<keyword evidence="3" id="KW-1185">Reference proteome</keyword>
<gene>
    <name evidence="2" type="ORF">C7B65_05395</name>
</gene>
<dbReference type="EMBL" id="PVWG01000004">
    <property type="protein sequence ID" value="PSB20845.1"/>
    <property type="molecule type" value="Genomic_DNA"/>
</dbReference>
<proteinExistence type="predicted"/>
<organism evidence="2 3">
    <name type="scientific">Phormidesmis priestleyi ULC007</name>
    <dbReference type="NCBI Taxonomy" id="1920490"/>
    <lineage>
        <taxon>Bacteria</taxon>
        <taxon>Bacillati</taxon>
        <taxon>Cyanobacteriota</taxon>
        <taxon>Cyanophyceae</taxon>
        <taxon>Leptolyngbyales</taxon>
        <taxon>Leptolyngbyaceae</taxon>
        <taxon>Phormidesmis</taxon>
    </lineage>
</organism>
<evidence type="ECO:0000313" key="2">
    <source>
        <dbReference type="EMBL" id="PSB20845.1"/>
    </source>
</evidence>
<reference evidence="2 3" key="1">
    <citation type="submission" date="2018-02" db="EMBL/GenBank/DDBJ databases">
        <authorList>
            <person name="Cohen D.B."/>
            <person name="Kent A.D."/>
        </authorList>
    </citation>
    <scope>NUCLEOTIDE SEQUENCE [LARGE SCALE GENOMIC DNA]</scope>
    <source>
        <strain evidence="2 3">ULC007</strain>
    </source>
</reference>
<evidence type="ECO:0000256" key="1">
    <source>
        <dbReference type="SAM" id="Phobius"/>
    </source>
</evidence>
<keyword evidence="1" id="KW-0812">Transmembrane</keyword>